<dbReference type="PANTHER" id="PTHR23316">
    <property type="entry name" value="IMPORTIN ALPHA"/>
    <property type="match status" value="1"/>
</dbReference>
<protein>
    <recommendedName>
        <fullName evidence="7">Importin subunit alpha</fullName>
    </recommendedName>
</protein>
<dbReference type="Gene3D" id="1.25.10.10">
    <property type="entry name" value="Leucine-rich Repeat Variant"/>
    <property type="match status" value="1"/>
</dbReference>
<evidence type="ECO:0000313" key="6">
    <source>
        <dbReference type="Proteomes" id="UP000324800"/>
    </source>
</evidence>
<evidence type="ECO:0008006" key="7">
    <source>
        <dbReference type="Google" id="ProtNLM"/>
    </source>
</evidence>
<organism evidence="5 6">
    <name type="scientific">Streblomastix strix</name>
    <dbReference type="NCBI Taxonomy" id="222440"/>
    <lineage>
        <taxon>Eukaryota</taxon>
        <taxon>Metamonada</taxon>
        <taxon>Preaxostyla</taxon>
        <taxon>Oxymonadida</taxon>
        <taxon>Streblomastigidae</taxon>
        <taxon>Streblomastix</taxon>
    </lineage>
</organism>
<dbReference type="InterPro" id="IPR016024">
    <property type="entry name" value="ARM-type_fold"/>
</dbReference>
<evidence type="ECO:0000256" key="1">
    <source>
        <dbReference type="ARBA" id="ARBA00010394"/>
    </source>
</evidence>
<dbReference type="Pfam" id="PF00514">
    <property type="entry name" value="Arm"/>
    <property type="match status" value="1"/>
</dbReference>
<reference evidence="5 6" key="1">
    <citation type="submission" date="2019-03" db="EMBL/GenBank/DDBJ databases">
        <title>Single cell metagenomics reveals metabolic interactions within the superorganism composed of flagellate Streblomastix strix and complex community of Bacteroidetes bacteria on its surface.</title>
        <authorList>
            <person name="Treitli S.C."/>
            <person name="Kolisko M."/>
            <person name="Husnik F."/>
            <person name="Keeling P."/>
            <person name="Hampl V."/>
        </authorList>
    </citation>
    <scope>NUCLEOTIDE SEQUENCE [LARGE SCALE GENOMIC DNA]</scope>
    <source>
        <strain evidence="5">ST1C</strain>
    </source>
</reference>
<evidence type="ECO:0000256" key="3">
    <source>
        <dbReference type="ARBA" id="ARBA00022927"/>
    </source>
</evidence>
<dbReference type="InterPro" id="IPR000225">
    <property type="entry name" value="Armadillo"/>
</dbReference>
<proteinExistence type="inferred from homology"/>
<dbReference type="EMBL" id="SNRW01002082">
    <property type="protein sequence ID" value="KAA6393974.1"/>
    <property type="molecule type" value="Genomic_DNA"/>
</dbReference>
<evidence type="ECO:0000256" key="4">
    <source>
        <dbReference type="SAM" id="MobiDB-lite"/>
    </source>
</evidence>
<evidence type="ECO:0000313" key="5">
    <source>
        <dbReference type="EMBL" id="KAA6393974.1"/>
    </source>
</evidence>
<name>A0A5J4WG47_9EUKA</name>
<dbReference type="SMART" id="SM00185">
    <property type="entry name" value="ARM"/>
    <property type="match status" value="4"/>
</dbReference>
<feature type="region of interest" description="Disordered" evidence="4">
    <location>
        <begin position="1"/>
        <end position="26"/>
    </location>
</feature>
<dbReference type="SUPFAM" id="SSF48371">
    <property type="entry name" value="ARM repeat"/>
    <property type="match status" value="1"/>
</dbReference>
<keyword evidence="3" id="KW-0653">Protein transport</keyword>
<keyword evidence="2" id="KW-0813">Transport</keyword>
<gene>
    <name evidence="5" type="ORF">EZS28_010501</name>
</gene>
<accession>A0A5J4WG47</accession>
<comment type="similarity">
    <text evidence="1">Belongs to the importin alpha family.</text>
</comment>
<evidence type="ECO:0000256" key="2">
    <source>
        <dbReference type="ARBA" id="ARBA00022448"/>
    </source>
</evidence>
<dbReference type="AlphaFoldDB" id="A0A5J4WG47"/>
<dbReference type="Proteomes" id="UP000324800">
    <property type="component" value="Unassembled WGS sequence"/>
</dbReference>
<dbReference type="GO" id="GO:0015031">
    <property type="term" value="P:protein transport"/>
    <property type="evidence" value="ECO:0007669"/>
    <property type="project" value="UniProtKB-KW"/>
</dbReference>
<dbReference type="OrthoDB" id="29145at2759"/>
<dbReference type="InterPro" id="IPR011989">
    <property type="entry name" value="ARM-like"/>
</dbReference>
<sequence>MSTNQVESTSKEILGQSKTDHQSSQQTQMQLDVFKIVEDITSYEPHLSVEQLMHLRHMLSVSKSINPEILINHNIIHFLSQFLDHKDQNIIIDALWCLSNITALQKEYAKAVAYSDAFPKIIILVDSSNNYIIDHALLCLANISGYSKELRKLCIEQGVGQKAVLILETHMSPHECIYVNMPKPSGDISSNQKIAQKKNQICPILCQAAFLIRNILINNTKNNTSENDYALLPICKALTQIDLKNENEHEIANYLIEALNYIEACRPNVAQLICDNNLVSKIVQIAEMKLSTSFVAFGVISDIATCDNSLTKQVFQAGVISLIKQLLDETNPVDIGSDPEIQSTFFKRRISVGDIRREVLFITSNICALGNEEVNVILNSGIAQRICDIIFLCQILSKGISDAVWAINNICSDQSCNIEI</sequence>
<comment type="caution">
    <text evidence="5">The sequence shown here is derived from an EMBL/GenBank/DDBJ whole genome shotgun (WGS) entry which is preliminary data.</text>
</comment>